<dbReference type="InterPro" id="IPR023867">
    <property type="entry name" value="Sulphatase_maturase_rSAM"/>
</dbReference>
<dbReference type="KEGG" id="mpl:Mpal_2090"/>
<gene>
    <name evidence="8" type="ordered locus">Mpal_2090</name>
</gene>
<dbReference type="SFLD" id="SFLDG01072">
    <property type="entry name" value="dehydrogenase_like"/>
    <property type="match status" value="1"/>
</dbReference>
<dbReference type="PANTHER" id="PTHR43273">
    <property type="entry name" value="ANAEROBIC SULFATASE-MATURATING ENZYME HOMOLOG ASLB-RELATED"/>
    <property type="match status" value="1"/>
</dbReference>
<dbReference type="InterPro" id="IPR023885">
    <property type="entry name" value="4Fe4S-binding_SPASM_dom"/>
</dbReference>
<evidence type="ECO:0000256" key="1">
    <source>
        <dbReference type="ARBA" id="ARBA00001966"/>
    </source>
</evidence>
<dbReference type="Proteomes" id="UP000002457">
    <property type="component" value="Chromosome"/>
</dbReference>
<dbReference type="CDD" id="cd21124">
    <property type="entry name" value="SPASM_CteB-like"/>
    <property type="match status" value="1"/>
</dbReference>
<dbReference type="Pfam" id="PF04055">
    <property type="entry name" value="Radical_SAM"/>
    <property type="match status" value="1"/>
</dbReference>
<keyword evidence="9" id="KW-1185">Reference proteome</keyword>
<dbReference type="NCBIfam" id="TIGR04085">
    <property type="entry name" value="rSAM_more_4Fe4S"/>
    <property type="match status" value="1"/>
</dbReference>
<dbReference type="InterPro" id="IPR007197">
    <property type="entry name" value="rSAM"/>
</dbReference>
<keyword evidence="2" id="KW-0949">S-adenosyl-L-methionine</keyword>
<keyword evidence="3" id="KW-0479">Metal-binding</keyword>
<reference evidence="8 9" key="1">
    <citation type="journal article" date="2015" name="Genome Announc.">
        <title>Complete Genome Sequence of Methanosphaerula palustris E1-9CT, a Hydrogenotrophic Methanogen Isolated from a Minerotrophic Fen Peatland.</title>
        <authorList>
            <person name="Cadillo-Quiroz H."/>
            <person name="Browne P."/>
            <person name="Kyrpides N."/>
            <person name="Woyke T."/>
            <person name="Goodwin L."/>
            <person name="Detter C."/>
            <person name="Yavitt J.B."/>
            <person name="Zinder S.H."/>
        </authorList>
    </citation>
    <scope>NUCLEOTIDE SEQUENCE [LARGE SCALE GENOMIC DNA]</scope>
    <source>
        <strain evidence="9">ATCC BAA-1556 / DSM 19958 / E1-9c</strain>
    </source>
</reference>
<dbReference type="InterPro" id="IPR047602">
    <property type="entry name" value="SPASM_CteB-like"/>
</dbReference>
<dbReference type="CDD" id="cd01335">
    <property type="entry name" value="Radical_SAM"/>
    <property type="match status" value="1"/>
</dbReference>
<comment type="cofactor">
    <cofactor evidence="1">
        <name>[4Fe-4S] cluster</name>
        <dbReference type="ChEBI" id="CHEBI:49883"/>
    </cofactor>
</comment>
<evidence type="ECO:0000256" key="6">
    <source>
        <dbReference type="ARBA" id="ARBA00023601"/>
    </source>
</evidence>
<dbReference type="EMBL" id="CP001338">
    <property type="protein sequence ID" value="ACL17388.1"/>
    <property type="molecule type" value="Genomic_DNA"/>
</dbReference>
<dbReference type="SFLD" id="SFLDG01384">
    <property type="entry name" value="thioether_bond_formation_requi"/>
    <property type="match status" value="1"/>
</dbReference>
<dbReference type="eggNOG" id="arCOG00945">
    <property type="taxonomic scope" value="Archaea"/>
</dbReference>
<comment type="similarity">
    <text evidence="6">Belongs to the radical SAM superfamily. Anaerobic sulfatase-maturating enzyme family.</text>
</comment>
<dbReference type="STRING" id="521011.Mpal_2090"/>
<dbReference type="NCBIfam" id="TIGR04083">
    <property type="entry name" value="rSAM_pep_methan"/>
    <property type="match status" value="1"/>
</dbReference>
<dbReference type="InterPro" id="IPR024018">
    <property type="entry name" value="CHP04083_rSAM"/>
</dbReference>
<evidence type="ECO:0000256" key="2">
    <source>
        <dbReference type="ARBA" id="ARBA00022691"/>
    </source>
</evidence>
<dbReference type="InterPro" id="IPR058240">
    <property type="entry name" value="rSAM_sf"/>
</dbReference>
<dbReference type="PROSITE" id="PS51918">
    <property type="entry name" value="RADICAL_SAM"/>
    <property type="match status" value="1"/>
</dbReference>
<dbReference type="InterPro" id="IPR013785">
    <property type="entry name" value="Aldolase_TIM"/>
</dbReference>
<dbReference type="SUPFAM" id="SSF102114">
    <property type="entry name" value="Radical SAM enzymes"/>
    <property type="match status" value="1"/>
</dbReference>
<dbReference type="SFLD" id="SFLDG01067">
    <property type="entry name" value="SPASM/twitch_domain_containing"/>
    <property type="match status" value="1"/>
</dbReference>
<dbReference type="Pfam" id="PF13186">
    <property type="entry name" value="SPASM"/>
    <property type="match status" value="1"/>
</dbReference>
<keyword evidence="4" id="KW-0408">Iron</keyword>
<evidence type="ECO:0000313" key="9">
    <source>
        <dbReference type="Proteomes" id="UP000002457"/>
    </source>
</evidence>
<evidence type="ECO:0000256" key="4">
    <source>
        <dbReference type="ARBA" id="ARBA00023004"/>
    </source>
</evidence>
<dbReference type="SFLD" id="SFLDS00029">
    <property type="entry name" value="Radical_SAM"/>
    <property type="match status" value="1"/>
</dbReference>
<accession>B8GDN7</accession>
<evidence type="ECO:0000313" key="8">
    <source>
        <dbReference type="EMBL" id="ACL17388.1"/>
    </source>
</evidence>
<feature type="domain" description="Radical SAM core" evidence="7">
    <location>
        <begin position="1"/>
        <end position="213"/>
    </location>
</feature>
<dbReference type="GeneID" id="7271567"/>
<name>B8GDN7_METPE</name>
<sequence>MKNPFHVMIIPTLGCPSRCHYCWSSDETSPVMKIETVRDVVAWLNDFRDDRVTFTFHGGEPLLAGADFYRQALPLLSEGLSHLNPEFAMQTNLWLMTPEIAEILAAYHVPIGSSIDGPEEINDSQRGRGYYEKTMKGYEIARAHGLLVRFICTFTNQSVRLREEIFDHFLQHGFTLKLHPALPSLKSDDPGQWALDPEEYGELLVYLLDRAIEKRDEIEVMNINDLCRCVFTRRGSVCTYVDCMGNTFAVGPDGSIYPCYRFVGMPEYILGHVSDHPTMDDLNGSPAGKRMFEYRDYVDTACGGCSHIQYCRGGCPYNALAATPGEISGVDPHCVAYKRIFTEINDRLNREMYESPMIGAGSGSRSARRKEKPGVTALMRSIVSRSL</sequence>
<keyword evidence="5" id="KW-0411">Iron-sulfur</keyword>
<dbReference type="InterPro" id="IPR006638">
    <property type="entry name" value="Elp3/MiaA/NifB-like_rSAM"/>
</dbReference>
<dbReference type="RefSeq" id="WP_012618707.1">
    <property type="nucleotide sequence ID" value="NC_011832.1"/>
</dbReference>
<dbReference type="GO" id="GO:0046872">
    <property type="term" value="F:metal ion binding"/>
    <property type="evidence" value="ECO:0007669"/>
    <property type="project" value="UniProtKB-KW"/>
</dbReference>
<dbReference type="SMART" id="SM00729">
    <property type="entry name" value="Elp3"/>
    <property type="match status" value="1"/>
</dbReference>
<proteinExistence type="inferred from homology"/>
<dbReference type="GO" id="GO:0016491">
    <property type="term" value="F:oxidoreductase activity"/>
    <property type="evidence" value="ECO:0007669"/>
    <property type="project" value="InterPro"/>
</dbReference>
<evidence type="ECO:0000259" key="7">
    <source>
        <dbReference type="PROSITE" id="PS51918"/>
    </source>
</evidence>
<evidence type="ECO:0000256" key="3">
    <source>
        <dbReference type="ARBA" id="ARBA00022723"/>
    </source>
</evidence>
<dbReference type="SFLD" id="SFLDG01386">
    <property type="entry name" value="main_SPASM_domain-containing"/>
    <property type="match status" value="1"/>
</dbReference>
<dbReference type="OrthoDB" id="5620at2157"/>
<dbReference type="PANTHER" id="PTHR43273:SF3">
    <property type="entry name" value="ANAEROBIC SULFATASE-MATURATING ENZYME HOMOLOG ASLB-RELATED"/>
    <property type="match status" value="1"/>
</dbReference>
<evidence type="ECO:0000256" key="5">
    <source>
        <dbReference type="ARBA" id="ARBA00023014"/>
    </source>
</evidence>
<protein>
    <submittedName>
        <fullName evidence="8">Radical SAM domain protein</fullName>
    </submittedName>
</protein>
<dbReference type="AlphaFoldDB" id="B8GDN7"/>
<dbReference type="Gene3D" id="3.20.20.70">
    <property type="entry name" value="Aldolase class I"/>
    <property type="match status" value="1"/>
</dbReference>
<dbReference type="GO" id="GO:0051536">
    <property type="term" value="F:iron-sulfur cluster binding"/>
    <property type="evidence" value="ECO:0007669"/>
    <property type="project" value="UniProtKB-KW"/>
</dbReference>
<organism evidence="8 9">
    <name type="scientific">Methanosphaerula palustris (strain ATCC BAA-1556 / DSM 19958 / E1-9c)</name>
    <dbReference type="NCBI Taxonomy" id="521011"/>
    <lineage>
        <taxon>Archaea</taxon>
        <taxon>Methanobacteriati</taxon>
        <taxon>Methanobacteriota</taxon>
        <taxon>Stenosarchaea group</taxon>
        <taxon>Methanomicrobia</taxon>
        <taxon>Methanomicrobiales</taxon>
        <taxon>Methanoregulaceae</taxon>
        <taxon>Methanosphaerula</taxon>
    </lineage>
</organism>
<dbReference type="HOGENOM" id="CLU_009273_10_0_2"/>